<dbReference type="PRINTS" id="PR01438">
    <property type="entry name" value="UNVRSLSTRESS"/>
</dbReference>
<dbReference type="PANTHER" id="PTHR46268">
    <property type="entry name" value="STRESS RESPONSE PROTEIN NHAX"/>
    <property type="match status" value="1"/>
</dbReference>
<name>T1ADL0_9ZZZZ</name>
<dbReference type="Pfam" id="PF00582">
    <property type="entry name" value="Usp"/>
    <property type="match status" value="1"/>
</dbReference>
<evidence type="ECO:0000259" key="2">
    <source>
        <dbReference type="Pfam" id="PF00582"/>
    </source>
</evidence>
<sequence>MTPNDVNSVQKLKRVLVATDFSEEGNKAVKFAEALVCRDKESTLYIVNAIKPSYIPSSDDFGAAEYIIQENDDLIKNGKSMMESLVADIKKDGINNVQSVVILGDPETVIINAANEFKVGLIVLGTRKHGFKKGILLGSVSERVSANS</sequence>
<reference evidence="3" key="1">
    <citation type="submission" date="2013-08" db="EMBL/GenBank/DDBJ databases">
        <authorList>
            <person name="Mendez C."/>
            <person name="Richter M."/>
            <person name="Ferrer M."/>
            <person name="Sanchez J."/>
        </authorList>
    </citation>
    <scope>NUCLEOTIDE SEQUENCE</scope>
</reference>
<dbReference type="Gene3D" id="3.40.50.620">
    <property type="entry name" value="HUPs"/>
    <property type="match status" value="1"/>
</dbReference>
<gene>
    <name evidence="3" type="ORF">B1B_15129</name>
</gene>
<dbReference type="CDD" id="cd00293">
    <property type="entry name" value="USP-like"/>
    <property type="match status" value="1"/>
</dbReference>
<dbReference type="InterPro" id="IPR006015">
    <property type="entry name" value="Universal_stress_UspA"/>
</dbReference>
<dbReference type="EMBL" id="AUZY01010059">
    <property type="protein sequence ID" value="EQD39990.1"/>
    <property type="molecule type" value="Genomic_DNA"/>
</dbReference>
<dbReference type="SUPFAM" id="SSF52402">
    <property type="entry name" value="Adenine nucleotide alpha hydrolases-like"/>
    <property type="match status" value="1"/>
</dbReference>
<evidence type="ECO:0000313" key="3">
    <source>
        <dbReference type="EMBL" id="EQD39990.1"/>
    </source>
</evidence>
<evidence type="ECO:0000256" key="1">
    <source>
        <dbReference type="ARBA" id="ARBA00008791"/>
    </source>
</evidence>
<comment type="caution">
    <text evidence="3">The sequence shown here is derived from an EMBL/GenBank/DDBJ whole genome shotgun (WGS) entry which is preliminary data.</text>
</comment>
<dbReference type="InterPro" id="IPR014729">
    <property type="entry name" value="Rossmann-like_a/b/a_fold"/>
</dbReference>
<dbReference type="PANTHER" id="PTHR46268:SF6">
    <property type="entry name" value="UNIVERSAL STRESS PROTEIN UP12"/>
    <property type="match status" value="1"/>
</dbReference>
<comment type="similarity">
    <text evidence="1">Belongs to the universal stress protein A family.</text>
</comment>
<feature type="non-terminal residue" evidence="3">
    <location>
        <position position="148"/>
    </location>
</feature>
<protein>
    <submittedName>
        <fullName evidence="3">UspA domain protein</fullName>
    </submittedName>
</protein>
<proteinExistence type="inferred from homology"/>
<reference evidence="3" key="2">
    <citation type="journal article" date="2014" name="ISME J.">
        <title>Microbial stratification in low pH oxic and suboxic macroscopic growths along an acid mine drainage.</title>
        <authorList>
            <person name="Mendez-Garcia C."/>
            <person name="Mesa V."/>
            <person name="Sprenger R.R."/>
            <person name="Richter M."/>
            <person name="Diez M.S."/>
            <person name="Solano J."/>
            <person name="Bargiela R."/>
            <person name="Golyshina O.V."/>
            <person name="Manteca A."/>
            <person name="Ramos J.L."/>
            <person name="Gallego J.R."/>
            <person name="Llorente I."/>
            <person name="Martins Dos Santos V.A."/>
            <person name="Jensen O.N."/>
            <person name="Pelaez A.I."/>
            <person name="Sanchez J."/>
            <person name="Ferrer M."/>
        </authorList>
    </citation>
    <scope>NUCLEOTIDE SEQUENCE</scope>
</reference>
<dbReference type="InterPro" id="IPR006016">
    <property type="entry name" value="UspA"/>
</dbReference>
<dbReference type="AlphaFoldDB" id="T1ADL0"/>
<feature type="domain" description="UspA" evidence="2">
    <location>
        <begin position="13"/>
        <end position="147"/>
    </location>
</feature>
<accession>T1ADL0</accession>
<organism evidence="3">
    <name type="scientific">mine drainage metagenome</name>
    <dbReference type="NCBI Taxonomy" id="410659"/>
    <lineage>
        <taxon>unclassified sequences</taxon>
        <taxon>metagenomes</taxon>
        <taxon>ecological metagenomes</taxon>
    </lineage>
</organism>